<dbReference type="PROSITE" id="PS00141">
    <property type="entry name" value="ASP_PROTEASE"/>
    <property type="match status" value="1"/>
</dbReference>
<dbReference type="Gene3D" id="1.10.340.70">
    <property type="match status" value="1"/>
</dbReference>
<evidence type="ECO:0000259" key="2">
    <source>
        <dbReference type="SMART" id="SM00343"/>
    </source>
</evidence>
<dbReference type="AlphaFoldDB" id="A0A7J6U2C4"/>
<evidence type="ECO:0000313" key="4">
    <source>
        <dbReference type="Proteomes" id="UP000574390"/>
    </source>
</evidence>
<dbReference type="Gene3D" id="4.10.60.10">
    <property type="entry name" value="Zinc finger, CCHC-type"/>
    <property type="match status" value="1"/>
</dbReference>
<feature type="compositionally biased region" description="Basic and acidic residues" evidence="1">
    <location>
        <begin position="310"/>
        <end position="320"/>
    </location>
</feature>
<feature type="region of interest" description="Disordered" evidence="1">
    <location>
        <begin position="299"/>
        <end position="321"/>
    </location>
</feature>
<dbReference type="InterPro" id="IPR041588">
    <property type="entry name" value="Integrase_H2C2"/>
</dbReference>
<dbReference type="InterPro" id="IPR001878">
    <property type="entry name" value="Znf_CCHC"/>
</dbReference>
<organism evidence="3 4">
    <name type="scientific">Perkinsus olseni</name>
    <name type="common">Perkinsus atlanticus</name>
    <dbReference type="NCBI Taxonomy" id="32597"/>
    <lineage>
        <taxon>Eukaryota</taxon>
        <taxon>Sar</taxon>
        <taxon>Alveolata</taxon>
        <taxon>Perkinsozoa</taxon>
        <taxon>Perkinsea</taxon>
        <taxon>Perkinsida</taxon>
        <taxon>Perkinsidae</taxon>
        <taxon>Perkinsus</taxon>
    </lineage>
</organism>
<dbReference type="SUPFAM" id="SSF57756">
    <property type="entry name" value="Retrovirus zinc finger-like domains"/>
    <property type="match status" value="1"/>
</dbReference>
<dbReference type="GO" id="GO:0003676">
    <property type="term" value="F:nucleic acid binding"/>
    <property type="evidence" value="ECO:0007669"/>
    <property type="project" value="InterPro"/>
</dbReference>
<dbReference type="Pfam" id="PF17921">
    <property type="entry name" value="Integrase_H2C2"/>
    <property type="match status" value="1"/>
</dbReference>
<feature type="compositionally biased region" description="Basic residues" evidence="1">
    <location>
        <begin position="570"/>
        <end position="580"/>
    </location>
</feature>
<feature type="compositionally biased region" description="Low complexity" evidence="1">
    <location>
        <begin position="591"/>
        <end position="600"/>
    </location>
</feature>
<dbReference type="GO" id="GO:0006508">
    <property type="term" value="P:proteolysis"/>
    <property type="evidence" value="ECO:0007669"/>
    <property type="project" value="InterPro"/>
</dbReference>
<dbReference type="PANTHER" id="PTHR37984:SF5">
    <property type="entry name" value="PROTEIN NYNRIN-LIKE"/>
    <property type="match status" value="1"/>
</dbReference>
<dbReference type="GO" id="GO:0004190">
    <property type="term" value="F:aspartic-type endopeptidase activity"/>
    <property type="evidence" value="ECO:0007669"/>
    <property type="project" value="InterPro"/>
</dbReference>
<protein>
    <recommendedName>
        <fullName evidence="2">CCHC-type domain-containing protein</fullName>
    </recommendedName>
</protein>
<feature type="region of interest" description="Disordered" evidence="1">
    <location>
        <begin position="673"/>
        <end position="711"/>
    </location>
</feature>
<proteinExistence type="predicted"/>
<dbReference type="PANTHER" id="PTHR37984">
    <property type="entry name" value="PROTEIN CBG26694"/>
    <property type="match status" value="1"/>
</dbReference>
<dbReference type="InterPro" id="IPR036875">
    <property type="entry name" value="Znf_CCHC_sf"/>
</dbReference>
<dbReference type="InterPro" id="IPR001969">
    <property type="entry name" value="Aspartic_peptidase_AS"/>
</dbReference>
<name>A0A7J6U2C4_PEROL</name>
<dbReference type="GO" id="GO:0008270">
    <property type="term" value="F:zinc ion binding"/>
    <property type="evidence" value="ECO:0007669"/>
    <property type="project" value="InterPro"/>
</dbReference>
<sequence length="1163" mass="128979">MLLANLGRTQLEAILTVRNIPNPGGSIREMAAYVYENDKCVLNSVEKGLFLNVYRKVFGTPYVEEPQAMSTGLQASYDVLNEPREEDDDAPKESPPLDGDLPEDAGSTGKEGGLSSKGLVSSGFDYDTANKAVESITGSEEKGGQFTDFLASEFQRMRQENSAAHSTLMNVIDKHKESIDIENARLRKELSTSVGALDEKVYNSIEELRTATNDNFNAVKICLDDRDRQHNEVTSRLDRRLEAIDLKLTNMGRPTVKTVQGAQAFDLSPDHVGAQQVIGSNNDLRSPYDRHVTLRKRTGSAFSLNGKGEPSGHDVGRSSHDQGLPVAPNAASNYGMPLYEQESPTFSFNPVGSGGGSKATTEHGAGYVQGKAFNSEMPNGSLGNPPKVRLHDYGDPSRGRVYSSNGPERHQERVMAPDALEGGRKGQSTTMGTAGTYHDNVESFPMTPSVAGQIGEPYGRTPPYGERVTLCRQPDGNFKMVQEDYPLAFNDGRPRGGDNDSINSRILVTRVNEYFSSAMDRECYERFVKQYRMLNAPEKVDGYAHNDLKTVDTVVDAMEEAPSVQEGKSSKRGKKPKKATKGVVANEATTSNSGGSVGSGSCRRCNSNGHTAENCTSDNLSIFRGRCYTCADTSHQANKCTKDKSKLVCKRCLLGGHVADVCRVKWSFIPKSHHPDPSTSGANQPPQPSGKFETTVNQKKEAEDVSANSNLCETDDTQMEKAEIGEIYECQTKAVSWLDLRKGMIYAKFKVFCGNPYETVDMCGLLDTGANLSIIDNHTVEEMVRKKAGRVAKLPQPLTCTMADGSRQVLTHAWHCMVQQLTKPVDGVGQYVQSGREARFIILKTIKKDKVLIGRDQFEDFGFVIGKMINCHHEKDCLLTDPSQVNKVMVEDPHRVVIHCDHVEPQMADVAGEINATKVYESKTYEVDFDFELVDEGIISDVKDKATDETTDPVNRVAKLMLESADGALDLSVRKHQDLLRRLRRWQAKALKKEYQEPSWEEAWLSLLLWRQSSSKELSLIKSVILGTTDVEGKHIVDEVTKILHRKIRQDNSGRVRRQVVIPKDDKLVPLLMKKYHQDRAHVGISGTLQAMLKVVWWKDIRKNVRDYVRSCQVCQLVRGRKCHPQDPGWVHSVPQPWHLVFAYNDVPLLTICSGGSSEADYS</sequence>
<reference evidence="3 4" key="1">
    <citation type="submission" date="2020-04" db="EMBL/GenBank/DDBJ databases">
        <title>Perkinsus olseni comparative genomics.</title>
        <authorList>
            <person name="Bogema D.R."/>
        </authorList>
    </citation>
    <scope>NUCLEOTIDE SEQUENCE [LARGE SCALE GENOMIC DNA]</scope>
    <source>
        <strain evidence="3">ATCC PRA-205</strain>
    </source>
</reference>
<gene>
    <name evidence="3" type="ORF">FOZ62_015961</name>
</gene>
<dbReference type="Proteomes" id="UP000574390">
    <property type="component" value="Unassembled WGS sequence"/>
</dbReference>
<comment type="caution">
    <text evidence="3">The sequence shown here is derived from an EMBL/GenBank/DDBJ whole genome shotgun (WGS) entry which is preliminary data.</text>
</comment>
<evidence type="ECO:0000313" key="3">
    <source>
        <dbReference type="EMBL" id="KAF4751525.1"/>
    </source>
</evidence>
<accession>A0A7J6U2C4</accession>
<feature type="domain" description="CCHC-type" evidence="2">
    <location>
        <begin position="626"/>
        <end position="642"/>
    </location>
</feature>
<feature type="region of interest" description="Disordered" evidence="1">
    <location>
        <begin position="560"/>
        <end position="600"/>
    </location>
</feature>
<dbReference type="SMART" id="SM00343">
    <property type="entry name" value="ZnF_C2HC"/>
    <property type="match status" value="3"/>
</dbReference>
<feature type="region of interest" description="Disordered" evidence="1">
    <location>
        <begin position="83"/>
        <end position="116"/>
    </location>
</feature>
<feature type="domain" description="CCHC-type" evidence="2">
    <location>
        <begin position="648"/>
        <end position="664"/>
    </location>
</feature>
<evidence type="ECO:0000256" key="1">
    <source>
        <dbReference type="SAM" id="MobiDB-lite"/>
    </source>
</evidence>
<dbReference type="EMBL" id="JABANM010003060">
    <property type="protein sequence ID" value="KAF4751525.1"/>
    <property type="molecule type" value="Genomic_DNA"/>
</dbReference>
<dbReference type="InterPro" id="IPR050951">
    <property type="entry name" value="Retrovirus_Pol_polyprotein"/>
</dbReference>
<feature type="domain" description="CCHC-type" evidence="2">
    <location>
        <begin position="601"/>
        <end position="617"/>
    </location>
</feature>